<keyword evidence="2" id="KW-1185">Reference proteome</keyword>
<dbReference type="STRING" id="6186.A0A183K2Q9"/>
<organism evidence="3">
    <name type="scientific">Schistosoma curassoni</name>
    <dbReference type="NCBI Taxonomy" id="6186"/>
    <lineage>
        <taxon>Eukaryota</taxon>
        <taxon>Metazoa</taxon>
        <taxon>Spiralia</taxon>
        <taxon>Lophotrochozoa</taxon>
        <taxon>Platyhelminthes</taxon>
        <taxon>Trematoda</taxon>
        <taxon>Digenea</taxon>
        <taxon>Strigeidida</taxon>
        <taxon>Schistosomatoidea</taxon>
        <taxon>Schistosomatidae</taxon>
        <taxon>Schistosoma</taxon>
    </lineage>
</organism>
<dbReference type="WBParaSite" id="SCUD_0000927301-mRNA-1">
    <property type="protein sequence ID" value="SCUD_0000927301-mRNA-1"/>
    <property type="gene ID" value="SCUD_0000927301"/>
</dbReference>
<gene>
    <name evidence="1" type="ORF">SCUD_LOCUS9273</name>
</gene>
<dbReference type="EMBL" id="UZAK01033150">
    <property type="protein sequence ID" value="VDP34916.1"/>
    <property type="molecule type" value="Genomic_DNA"/>
</dbReference>
<reference evidence="3" key="1">
    <citation type="submission" date="2016-06" db="UniProtKB">
        <authorList>
            <consortium name="WormBaseParasite"/>
        </authorList>
    </citation>
    <scope>IDENTIFICATION</scope>
</reference>
<dbReference type="Pfam" id="PF13516">
    <property type="entry name" value="LRR_6"/>
    <property type="match status" value="2"/>
</dbReference>
<dbReference type="AlphaFoldDB" id="A0A183K2Q9"/>
<accession>A0A183K2Q9</accession>
<name>A0A183K2Q9_9TREM</name>
<dbReference type="GO" id="GO:0044782">
    <property type="term" value="P:cilium organization"/>
    <property type="evidence" value="ECO:0007669"/>
    <property type="project" value="TreeGrafter"/>
</dbReference>
<dbReference type="PANTHER" id="PTHR24110:SF3">
    <property type="entry name" value="CENTROSOMAL PROTEIN OF 78 KDA"/>
    <property type="match status" value="1"/>
</dbReference>
<protein>
    <submittedName>
        <fullName evidence="3">Centrosomal protein of 78 kDa</fullName>
    </submittedName>
</protein>
<dbReference type="Gene3D" id="3.80.10.10">
    <property type="entry name" value="Ribonuclease Inhibitor"/>
    <property type="match status" value="1"/>
</dbReference>
<proteinExistence type="predicted"/>
<dbReference type="Proteomes" id="UP000279833">
    <property type="component" value="Unassembled WGS sequence"/>
</dbReference>
<dbReference type="InterPro" id="IPR032675">
    <property type="entry name" value="LRR_dom_sf"/>
</dbReference>
<reference evidence="1 2" key="2">
    <citation type="submission" date="2018-11" db="EMBL/GenBank/DDBJ databases">
        <authorList>
            <consortium name="Pathogen Informatics"/>
        </authorList>
    </citation>
    <scope>NUCLEOTIDE SEQUENCE [LARGE SCALE GENOMIC DNA]</scope>
    <source>
        <strain evidence="1">Dakar</strain>
        <strain evidence="2">Dakar, Senegal</strain>
    </source>
</reference>
<dbReference type="GO" id="GO:0005813">
    <property type="term" value="C:centrosome"/>
    <property type="evidence" value="ECO:0007669"/>
    <property type="project" value="TreeGrafter"/>
</dbReference>
<evidence type="ECO:0000313" key="1">
    <source>
        <dbReference type="EMBL" id="VDP34916.1"/>
    </source>
</evidence>
<dbReference type="GO" id="GO:0036064">
    <property type="term" value="C:ciliary basal body"/>
    <property type="evidence" value="ECO:0007669"/>
    <property type="project" value="TreeGrafter"/>
</dbReference>
<evidence type="ECO:0000313" key="2">
    <source>
        <dbReference type="Proteomes" id="UP000279833"/>
    </source>
</evidence>
<dbReference type="SUPFAM" id="SSF52047">
    <property type="entry name" value="RNI-like"/>
    <property type="match status" value="1"/>
</dbReference>
<evidence type="ECO:0000313" key="3">
    <source>
        <dbReference type="WBParaSite" id="SCUD_0000927301-mRNA-1"/>
    </source>
</evidence>
<dbReference type="PANTHER" id="PTHR24110">
    <property type="entry name" value="CENTROSOMAL PROTEIN OF 78 KDA"/>
    <property type="match status" value="1"/>
</dbReference>
<dbReference type="InterPro" id="IPR001611">
    <property type="entry name" value="Leu-rich_rpt"/>
</dbReference>
<sequence>MIPTVKERQAGAYDFRKYYENLCALRNCSPLSVITSHVDNGVLDISADRIKTQEWDPVFDAIKINKSLHFIAVRSFYQYNSVSDSATSTNRRRPPILLSSSKLLLNLCKALRHCACVTEKLTFLELQNLPLSKTGLLQILIYDLFQQNPTTVGYDDHIGFQQGIRKNRTLKHLSFEGSSINDDGLEEICRVLRHVPNISTLNLTSCNLSKDGISALTVLINSLDWNSNPQKNETTSIDSVP</sequence>